<evidence type="ECO:0000256" key="5">
    <source>
        <dbReference type="ARBA" id="ARBA00022989"/>
    </source>
</evidence>
<keyword evidence="6 8" id="KW-0472">Membrane</keyword>
<keyword evidence="5 8" id="KW-1133">Transmembrane helix</keyword>
<dbReference type="AlphaFoldDB" id="A0A1G4XIA9"/>
<feature type="transmembrane region" description="Helical" evidence="8">
    <location>
        <begin position="352"/>
        <end position="370"/>
    </location>
</feature>
<keyword evidence="2 9" id="KW-0328">Glycosyltransferase</keyword>
<reference evidence="10" key="1">
    <citation type="submission" date="2016-10" db="EMBL/GenBank/DDBJ databases">
        <authorList>
            <person name="Varghese N."/>
            <person name="Submissions S."/>
        </authorList>
    </citation>
    <scope>NUCLEOTIDE SEQUENCE [LARGE SCALE GENOMIC DNA]</scope>
    <source>
        <strain evidence="10">DSM 45722</strain>
    </source>
</reference>
<feature type="transmembrane region" description="Helical" evidence="8">
    <location>
        <begin position="52"/>
        <end position="73"/>
    </location>
</feature>
<keyword evidence="3 9" id="KW-0808">Transferase</keyword>
<feature type="transmembrane region" description="Helical" evidence="8">
    <location>
        <begin position="382"/>
        <end position="402"/>
    </location>
</feature>
<feature type="transmembrane region" description="Helical" evidence="8">
    <location>
        <begin position="250"/>
        <end position="275"/>
    </location>
</feature>
<dbReference type="RefSeq" id="WP_092800287.1">
    <property type="nucleotide sequence ID" value="NZ_FMUH01000001.1"/>
</dbReference>
<dbReference type="Proteomes" id="UP000198981">
    <property type="component" value="Unassembled WGS sequence"/>
</dbReference>
<evidence type="ECO:0000256" key="7">
    <source>
        <dbReference type="ARBA" id="ARBA00043987"/>
    </source>
</evidence>
<feature type="transmembrane region" description="Helical" evidence="8">
    <location>
        <begin position="443"/>
        <end position="461"/>
    </location>
</feature>
<dbReference type="Pfam" id="PF26314">
    <property type="entry name" value="MptA_B_family"/>
    <property type="match status" value="1"/>
</dbReference>
<dbReference type="STRING" id="1960309.SAMN03159343_1067"/>
<dbReference type="OrthoDB" id="5242303at2"/>
<evidence type="ECO:0000256" key="3">
    <source>
        <dbReference type="ARBA" id="ARBA00022679"/>
    </source>
</evidence>
<evidence type="ECO:0000256" key="2">
    <source>
        <dbReference type="ARBA" id="ARBA00022676"/>
    </source>
</evidence>
<evidence type="ECO:0000256" key="6">
    <source>
        <dbReference type="ARBA" id="ARBA00023136"/>
    </source>
</evidence>
<feature type="transmembrane region" description="Helical" evidence="8">
    <location>
        <begin position="219"/>
        <end position="244"/>
    </location>
</feature>
<accession>A0A1G4XIA9</accession>
<evidence type="ECO:0000313" key="10">
    <source>
        <dbReference type="Proteomes" id="UP000198981"/>
    </source>
</evidence>
<gene>
    <name evidence="9" type="ORF">SAMN03159343_1067</name>
</gene>
<feature type="transmembrane region" description="Helical" evidence="8">
    <location>
        <begin position="177"/>
        <end position="199"/>
    </location>
</feature>
<dbReference type="NCBIfam" id="NF038066">
    <property type="entry name" value="MptB"/>
    <property type="match status" value="1"/>
</dbReference>
<organism evidence="9 10">
    <name type="scientific">Klenkia marina</name>
    <dbReference type="NCBI Taxonomy" id="1960309"/>
    <lineage>
        <taxon>Bacteria</taxon>
        <taxon>Bacillati</taxon>
        <taxon>Actinomycetota</taxon>
        <taxon>Actinomycetes</taxon>
        <taxon>Geodermatophilales</taxon>
        <taxon>Geodermatophilaceae</taxon>
        <taxon>Klenkia</taxon>
    </lineage>
</organism>
<proteinExistence type="inferred from homology"/>
<evidence type="ECO:0000256" key="8">
    <source>
        <dbReference type="SAM" id="Phobius"/>
    </source>
</evidence>
<comment type="subcellular location">
    <subcellularLocation>
        <location evidence="1">Membrane</location>
        <topology evidence="1">Multi-pass membrane protein</topology>
    </subcellularLocation>
</comment>
<evidence type="ECO:0000256" key="4">
    <source>
        <dbReference type="ARBA" id="ARBA00022692"/>
    </source>
</evidence>
<feature type="transmembrane region" description="Helical" evidence="8">
    <location>
        <begin position="287"/>
        <end position="307"/>
    </location>
</feature>
<keyword evidence="4 8" id="KW-0812">Transmembrane</keyword>
<dbReference type="EMBL" id="FMUH01000001">
    <property type="protein sequence ID" value="SCX40962.1"/>
    <property type="molecule type" value="Genomic_DNA"/>
</dbReference>
<dbReference type="GO" id="GO:0016757">
    <property type="term" value="F:glycosyltransferase activity"/>
    <property type="evidence" value="ECO:0007669"/>
    <property type="project" value="UniProtKB-KW"/>
</dbReference>
<name>A0A1G4XIA9_9ACTN</name>
<feature type="transmembrane region" description="Helical" evidence="8">
    <location>
        <begin position="408"/>
        <end position="431"/>
    </location>
</feature>
<dbReference type="GO" id="GO:0016020">
    <property type="term" value="C:membrane"/>
    <property type="evidence" value="ECO:0007669"/>
    <property type="project" value="UniProtKB-SubCell"/>
</dbReference>
<sequence length="478" mass="48597">MPVDRVGVVVLVGCVVGPALVALVTAQAGTTQLVRLADWWGAWPVRTPGDLLGWRITAVLATAGWLASWAVLVRRLLRARAAARGRDVAVVGGLAAWAAVPFLTGGPTGSLDAGSYAAIGRLASLGADPYRVFPIALDDAYGAAVDPLWRQTPTPYGPLQVDLFRWVVELAGRDQQLAVLGIRAVAVLALAAAVVLVAAAADPRDRAVALALTAANPLVVVHVVGGAHVDVLVGLGAVAVVLLVRRGATAVAVAAAVLLTFVKVPAALLVGYVLLHLLRSSAPGARAALARAVATAGATTALVLVVMPNPLGWLGAMGVPGVVRNGTAPSTWLSYLLSWTVPGLGVDEALDVGRSVVGVLGAGLATWLVWRAAAGTPRQAMATLGLALFALALSGPALYPWYLTWGLFAVAAGGGVRARWFLVAACTYLGLAGAVTEGLAVQLVAGACALALVAGAARVAGDLPDLLLRPPSVLVRTR</sequence>
<keyword evidence="10" id="KW-1185">Reference proteome</keyword>
<evidence type="ECO:0000256" key="1">
    <source>
        <dbReference type="ARBA" id="ARBA00004141"/>
    </source>
</evidence>
<protein>
    <submittedName>
        <fullName evidence="9">Alpha-1,6-mannosyltransferase</fullName>
    </submittedName>
</protein>
<evidence type="ECO:0000313" key="9">
    <source>
        <dbReference type="EMBL" id="SCX40962.1"/>
    </source>
</evidence>
<dbReference type="InterPro" id="IPR049829">
    <property type="entry name" value="MptA/B-like"/>
</dbReference>
<comment type="similarity">
    <text evidence="7">Belongs to the MptA/B family.</text>
</comment>